<dbReference type="InterPro" id="IPR025110">
    <property type="entry name" value="AMP-bd_C"/>
</dbReference>
<name>A0A4P9VGD4_9GAMM</name>
<dbReference type="GO" id="GO:0016491">
    <property type="term" value="F:oxidoreductase activity"/>
    <property type="evidence" value="ECO:0007669"/>
    <property type="project" value="InterPro"/>
</dbReference>
<gene>
    <name evidence="6" type="ORF">B9G39_00950</name>
</gene>
<dbReference type="InterPro" id="IPR009081">
    <property type="entry name" value="PP-bd_ACP"/>
</dbReference>
<dbReference type="Pfam" id="PF13193">
    <property type="entry name" value="AMP-binding_C"/>
    <property type="match status" value="1"/>
</dbReference>
<evidence type="ECO:0000313" key="6">
    <source>
        <dbReference type="EMBL" id="RDH42123.1"/>
    </source>
</evidence>
<evidence type="ECO:0000256" key="2">
    <source>
        <dbReference type="ARBA" id="ARBA00022450"/>
    </source>
</evidence>
<dbReference type="RefSeq" id="WP_094785674.1">
    <property type="nucleotide sequence ID" value="NZ_NDXW01000001.1"/>
</dbReference>
<dbReference type="InterPro" id="IPR036736">
    <property type="entry name" value="ACP-like_sf"/>
</dbReference>
<evidence type="ECO:0000256" key="4">
    <source>
        <dbReference type="ARBA" id="ARBA00022598"/>
    </source>
</evidence>
<dbReference type="GO" id="GO:0031177">
    <property type="term" value="F:phosphopantetheine binding"/>
    <property type="evidence" value="ECO:0007669"/>
    <property type="project" value="InterPro"/>
</dbReference>
<dbReference type="Gene3D" id="3.40.50.12780">
    <property type="entry name" value="N-terminal domain of ligase-like"/>
    <property type="match status" value="1"/>
</dbReference>
<dbReference type="InterPro" id="IPR042099">
    <property type="entry name" value="ANL_N_sf"/>
</dbReference>
<dbReference type="EMBL" id="NDXW01000001">
    <property type="protein sequence ID" value="RDH42123.1"/>
    <property type="molecule type" value="Genomic_DNA"/>
</dbReference>
<reference evidence="6 7" key="1">
    <citation type="submission" date="2017-04" db="EMBL/GenBank/DDBJ databases">
        <title>Draft genome sequence of Zooshikella ganghwensis VG4 isolated from Red Sea sediments.</title>
        <authorList>
            <person name="Rehman Z."/>
            <person name="Alam I."/>
            <person name="Kamau A."/>
            <person name="Bajic V."/>
            <person name="Leiknes T."/>
        </authorList>
    </citation>
    <scope>NUCLEOTIDE SEQUENCE [LARGE SCALE GENOMIC DNA]</scope>
    <source>
        <strain evidence="6 7">VG4</strain>
    </source>
</reference>
<protein>
    <submittedName>
        <fullName evidence="6">Non-ribosomal peptide synthetase</fullName>
    </submittedName>
</protein>
<feature type="domain" description="Carrier" evidence="5">
    <location>
        <begin position="885"/>
        <end position="962"/>
    </location>
</feature>
<feature type="domain" description="Carrier" evidence="5">
    <location>
        <begin position="2294"/>
        <end position="2371"/>
    </location>
</feature>
<dbReference type="InterPro" id="IPR057737">
    <property type="entry name" value="Condensation_MtbB-like"/>
</dbReference>
<evidence type="ECO:0000256" key="3">
    <source>
        <dbReference type="ARBA" id="ARBA00022553"/>
    </source>
</evidence>
<dbReference type="Gene3D" id="1.10.1200.10">
    <property type="entry name" value="ACP-like"/>
    <property type="match status" value="2"/>
</dbReference>
<dbReference type="SUPFAM" id="SSF52777">
    <property type="entry name" value="CoA-dependent acyltransferases"/>
    <property type="match status" value="2"/>
</dbReference>
<dbReference type="Pfam" id="PF00668">
    <property type="entry name" value="Condensation"/>
    <property type="match status" value="1"/>
</dbReference>
<dbReference type="Pfam" id="PF00550">
    <property type="entry name" value="PP-binding"/>
    <property type="match status" value="2"/>
</dbReference>
<dbReference type="InterPro" id="IPR023213">
    <property type="entry name" value="CAT-like_dom_sf"/>
</dbReference>
<keyword evidence="4" id="KW-0436">Ligase</keyword>
<dbReference type="Gene3D" id="3.30.559.10">
    <property type="entry name" value="Chloramphenicol acetyltransferase-like domain"/>
    <property type="match status" value="1"/>
</dbReference>
<dbReference type="InterPro" id="IPR020845">
    <property type="entry name" value="AMP-binding_CS"/>
</dbReference>
<dbReference type="Gene3D" id="3.40.109.10">
    <property type="entry name" value="NADH Oxidase"/>
    <property type="match status" value="1"/>
</dbReference>
<dbReference type="Gene3D" id="3.40.50.980">
    <property type="match status" value="2"/>
</dbReference>
<dbReference type="CDD" id="cd19535">
    <property type="entry name" value="Cyc_NRPS"/>
    <property type="match status" value="1"/>
</dbReference>
<dbReference type="PROSITE" id="PS50075">
    <property type="entry name" value="CARRIER"/>
    <property type="match status" value="2"/>
</dbReference>
<dbReference type="SUPFAM" id="SSF47336">
    <property type="entry name" value="ACP-like"/>
    <property type="match status" value="2"/>
</dbReference>
<dbReference type="SMART" id="SM00823">
    <property type="entry name" value="PKS_PP"/>
    <property type="match status" value="2"/>
</dbReference>
<keyword evidence="7" id="KW-1185">Reference proteome</keyword>
<dbReference type="InterPro" id="IPR020806">
    <property type="entry name" value="PKS_PP-bd"/>
</dbReference>
<dbReference type="Gene3D" id="2.30.38.10">
    <property type="entry name" value="Luciferase, Domain 3"/>
    <property type="match status" value="1"/>
</dbReference>
<dbReference type="NCBIfam" id="TIGR01733">
    <property type="entry name" value="AA-adenyl-dom"/>
    <property type="match status" value="2"/>
</dbReference>
<dbReference type="PROSITE" id="PS00455">
    <property type="entry name" value="AMP_BINDING"/>
    <property type="match status" value="2"/>
</dbReference>
<dbReference type="Proteomes" id="UP000257039">
    <property type="component" value="Unassembled WGS sequence"/>
</dbReference>
<dbReference type="InterPro" id="IPR000873">
    <property type="entry name" value="AMP-dep_synth/lig_dom"/>
</dbReference>
<comment type="caution">
    <text evidence="6">The sequence shown here is derived from an EMBL/GenBank/DDBJ whole genome shotgun (WGS) entry which is preliminary data.</text>
</comment>
<comment type="cofactor">
    <cofactor evidence="1">
        <name>pantetheine 4'-phosphate</name>
        <dbReference type="ChEBI" id="CHEBI:47942"/>
    </cofactor>
</comment>
<dbReference type="InterPro" id="IPR010071">
    <property type="entry name" value="AA_adenyl_dom"/>
</dbReference>
<dbReference type="GO" id="GO:0043041">
    <property type="term" value="P:amino acid activation for nonribosomal peptide biosynthetic process"/>
    <property type="evidence" value="ECO:0007669"/>
    <property type="project" value="TreeGrafter"/>
</dbReference>
<dbReference type="PANTHER" id="PTHR45527">
    <property type="entry name" value="NONRIBOSOMAL PEPTIDE SYNTHETASE"/>
    <property type="match status" value="1"/>
</dbReference>
<accession>A0A4P9VGD4</accession>
<evidence type="ECO:0000313" key="7">
    <source>
        <dbReference type="Proteomes" id="UP000257039"/>
    </source>
</evidence>
<dbReference type="PROSITE" id="PS00012">
    <property type="entry name" value="PHOSPHOPANTETHEINE"/>
    <property type="match status" value="1"/>
</dbReference>
<evidence type="ECO:0000259" key="5">
    <source>
        <dbReference type="PROSITE" id="PS50075"/>
    </source>
</evidence>
<dbReference type="PANTHER" id="PTHR45527:SF1">
    <property type="entry name" value="FATTY ACID SYNTHASE"/>
    <property type="match status" value="1"/>
</dbReference>
<keyword evidence="3" id="KW-0597">Phosphoprotein</keyword>
<dbReference type="InterPro" id="IPR000415">
    <property type="entry name" value="Nitroreductase-like"/>
</dbReference>
<dbReference type="Gene3D" id="3.30.559.30">
    <property type="entry name" value="Nonribosomal peptide synthetase, condensation domain"/>
    <property type="match status" value="1"/>
</dbReference>
<organism evidence="6 7">
    <name type="scientific">Zooshikella ganghwensis</name>
    <dbReference type="NCBI Taxonomy" id="202772"/>
    <lineage>
        <taxon>Bacteria</taxon>
        <taxon>Pseudomonadati</taxon>
        <taxon>Pseudomonadota</taxon>
        <taxon>Gammaproteobacteria</taxon>
        <taxon>Oceanospirillales</taxon>
        <taxon>Zooshikellaceae</taxon>
        <taxon>Zooshikella</taxon>
    </lineage>
</organism>
<evidence type="ECO:0000256" key="1">
    <source>
        <dbReference type="ARBA" id="ARBA00001957"/>
    </source>
</evidence>
<dbReference type="Gene3D" id="3.30.300.30">
    <property type="match status" value="3"/>
</dbReference>
<dbReference type="InterPro" id="IPR006162">
    <property type="entry name" value="Ppantetheine_attach_site"/>
</dbReference>
<dbReference type="GO" id="GO:0044550">
    <property type="term" value="P:secondary metabolite biosynthetic process"/>
    <property type="evidence" value="ECO:0007669"/>
    <property type="project" value="TreeGrafter"/>
</dbReference>
<dbReference type="SUPFAM" id="SSF56801">
    <property type="entry name" value="Acetyl-CoA synthetase-like"/>
    <property type="match status" value="2"/>
</dbReference>
<dbReference type="Pfam" id="PF00501">
    <property type="entry name" value="AMP-binding"/>
    <property type="match status" value="2"/>
</dbReference>
<dbReference type="NCBIfam" id="NF003417">
    <property type="entry name" value="PRK04813.1"/>
    <property type="match status" value="3"/>
</dbReference>
<proteinExistence type="predicted"/>
<sequence>MNILNVVTKACVDEVSKNVIGYLADAGHQVFLVASHDEEQSFWLAQEHHNIHLINENDISHYKIDYEFCYAVETSFSDASQVKLALCEREGNDVQFFSIVNKKNNDKCILANCSLAKLCSDFQFIQAQIAEVFIDGFIHLSRNDSLSELEAYSFSNDVDLWFNAVTANLAGKRYFDELQKKYETFVISPEVHSTDICDVDRETLVFTYKWSHADQSLFLLFMQYIFNAEKAALYGFYTKNEQGVSRQYTLLQGSEYYADLEKIVTHEQSPATFIDKDYIYSELLFPSVGICEVNDELIDDSLLLIQTVDDSHQVKLIYKKNIPLFSVMSHYVEAFLARIDDFKSGTIDWNNFCQLPEALIQHYYLDCNSEQILYPQNTITALFEEQVTLNPDKLALIVGDTELTYDQLNMKANGLAHYLKEHFSVAEGERVAVLLPRDESLLISLLAILKLGCAYVPLDSTSPLLRTQAILNDAKPSLVLTRNDMPEASLPDGITALSITNDLLATIEKYCNPPELLNSGDVNALAYVIYTSGTTGVPKGVAVRHRNFVNVAYDFCHRTHLSPESRMLALTTLAFDISTLELFMPLMFGASVVLAEQRALLDARILKQYLTEFDITHMQATPSFWRQAVAELGQEKFNIIALCGGEAVPLDVAKGLVKMTQKAWNVYGPTETTVWSTAYCLNEITNKVLIGKPLANTQCYVLNHEQKPVAPGVVGELYIAGDGVAQGYFNNPELTAKAFIANPFVHLGNNHSATMYRTGDKVRYLSCGNIEYLSRADFQVKLRGHRIELGDIESAIKHYPGIEQAVVQLQKDQESDVEPFLVAYYTAKEPIGVDHLKDWLKSYLPEYMIPVDFMFLASIPLNINGKVDRKALPAINLVHNNRFIAPETQTQRILCQLFGSALGVNKNTIGLTDDFFALGGNSLSAIKLVNLINTEFRCDIKIKDIFEQKNVSSLTPLVNAGKGDFLYRDFIIKSSDITHQYHPFTLNNVQQTYYFGRFKNFELSNVSTHIYHEYAFGYIDHARLESAFNLLIKRHLSLRTVFENGEQRYLNQVPHYQIRYQEFTNHSELEVIRQAFSHKVYAADVYPLFDILLSKVGDSYILHVSFDAIIIDMKSFEILFSEWITLYQNPQAVLPKLLINYRDYHTQYERIRQSELFHQAEQYWHEKTQQMSLKMDLPLAANPSSIEKPYFKRVTRTVPQATWQLILDKCRCNDISPTALIAELFCRVLCFWSDQEKVTLNLTLFNRLPLHAQVDDIIGDFTVLSLFDYQLRHDISARQQLELVHSRLLEDVDNNLCDGIDVQRMLKQARSLPSHQVVAPVVLTSVIGMNGKASMFDLPLDESYQGTQYAISQTSQVWLDHKAYETDAGFVAEWDYVDQLFSPQTIQAMHDSYCALIEQVAYRDWDLMALPFVKLPDWQKAQITHWNNTQASYPSRTLVELFETSPSLINTSKATAVVDSQLQTSFTYAEIHEAYLNVASALMASGETQGQLIAILAEKGFWHVTATLGVMKAGAAYVPLHPDWPIERLNDILEQSGCHTVVVSKSQHAKLKRESSLLNATVLELETLVQEKGQYEDIVWPSVKPTDLAYVIFTSGSTGRPKGVAISHHGAFNTIEAVNRRFNINASDTVLALSELSFDLSVYDIFGVLGAGGKIVFPCQADCKKPEVWLELVHRHHVTLWNTVPQLAGLVIDEFESRSDISMNIRLFLMSGDWIPLNLPSRIKTLNNKTDVISLGGATEGSIWSIWYPVEQVDPEWTSIPYGTAMPNQTMYVLDNRGEHCAFGVTGEIHIGGDGVALEYWNAPELTKERFINHPELGRLYKTGDLGRWSEQGFIEFLGRTDNQVKLNGYRVELEEIAAHINKLEGISQALVHLQQQETSPALVAYLIPEKEQPVPVYTEDKELFILQQRGIVPVENAGLALSHSLQKDDYLRRKSYRKFDDCGIDSHRVNTLITLRQNRSWSSATGNAATWHDLQRILSVCAGLELPNRVLPKYRYPSAGSTYSVQAYVGLNDKVDATRDGYYYYHPTRHSLYELPNVERPNGVASVNFIDLVINWEVIRPLYHDRAKALALLEAGHMLALLADQCEQLEVGYHVAFFEPDVSATKSLVCRLVLCAPLNQSTQQADTKLSLYNREGAYFRSTTGSNLFDIEQQPVLVKASDVHAIVSGAQGLIHLEGPQSTSNYVYAGWLFQHLSDDLVSHDIGCCMLGLTLSENNLYTMAIGAVREQDKAVSDVHADVQPLNALVRQHLAQSLPDYMIPQHFVLLNELPLSANGKVDASRLPQVTVDTSFQGPVTKLEQQLCEVWAKILKCQPTDIDCAESFFNCGGNSLLAMCLVRRLDQQLGVQLKLEDIYNNSTVIAMAEQAESQMENHERVVGVL</sequence>
<dbReference type="GO" id="GO:0005737">
    <property type="term" value="C:cytoplasm"/>
    <property type="evidence" value="ECO:0007669"/>
    <property type="project" value="TreeGrafter"/>
</dbReference>
<keyword evidence="2" id="KW-0596">Phosphopantetheine</keyword>
<dbReference type="InterPro" id="IPR001242">
    <property type="entry name" value="Condensation_dom"/>
</dbReference>
<dbReference type="InterPro" id="IPR045851">
    <property type="entry name" value="AMP-bd_C_sf"/>
</dbReference>